<dbReference type="GO" id="GO:0046100">
    <property type="term" value="P:hypoxanthine metabolic process"/>
    <property type="evidence" value="ECO:0007669"/>
    <property type="project" value="TreeGrafter"/>
</dbReference>
<organism evidence="2 3">
    <name type="scientific">Cyclospora cayetanensis</name>
    <dbReference type="NCBI Taxonomy" id="88456"/>
    <lineage>
        <taxon>Eukaryota</taxon>
        <taxon>Sar</taxon>
        <taxon>Alveolata</taxon>
        <taxon>Apicomplexa</taxon>
        <taxon>Conoidasida</taxon>
        <taxon>Coccidia</taxon>
        <taxon>Eucoccidiorida</taxon>
        <taxon>Eimeriorina</taxon>
        <taxon>Eimeriidae</taxon>
        <taxon>Cyclospora</taxon>
    </lineage>
</organism>
<dbReference type="SUPFAM" id="SSF53271">
    <property type="entry name" value="PRTase-like"/>
    <property type="match status" value="1"/>
</dbReference>
<dbReference type="InterPro" id="IPR029057">
    <property type="entry name" value="PRTase-like"/>
</dbReference>
<dbReference type="GO" id="GO:0006178">
    <property type="term" value="P:guanine salvage"/>
    <property type="evidence" value="ECO:0007669"/>
    <property type="project" value="TreeGrafter"/>
</dbReference>
<keyword evidence="3" id="KW-0328">Glycosyltransferase</keyword>
<gene>
    <name evidence="3" type="primary">LOC34619342</name>
</gene>
<dbReference type="PANTHER" id="PTHR43340:SF1">
    <property type="entry name" value="HYPOXANTHINE PHOSPHORIBOSYLTRANSFERASE"/>
    <property type="match status" value="1"/>
</dbReference>
<dbReference type="GO" id="GO:0032264">
    <property type="term" value="P:IMP salvage"/>
    <property type="evidence" value="ECO:0007669"/>
    <property type="project" value="TreeGrafter"/>
</dbReference>
<feature type="domain" description="Phosphoribosyltransferase" evidence="1">
    <location>
        <begin position="76"/>
        <end position="228"/>
    </location>
</feature>
<evidence type="ECO:0000313" key="2">
    <source>
        <dbReference type="Proteomes" id="UP000515125"/>
    </source>
</evidence>
<dbReference type="GO" id="GO:0000287">
    <property type="term" value="F:magnesium ion binding"/>
    <property type="evidence" value="ECO:0007669"/>
    <property type="project" value="TreeGrafter"/>
</dbReference>
<dbReference type="Proteomes" id="UP000515125">
    <property type="component" value="Unplaced"/>
</dbReference>
<dbReference type="GeneID" id="34619342"/>
<dbReference type="PANTHER" id="PTHR43340">
    <property type="entry name" value="HYPOXANTHINE-GUANINE PHOSPHORIBOSYLTRANSFERASE"/>
    <property type="match status" value="1"/>
</dbReference>
<accession>A0A6P6RWL9</accession>
<name>A0A6P6RWL9_9EIME</name>
<dbReference type="AlphaFoldDB" id="A0A6P6RWL9"/>
<protein>
    <submittedName>
        <fullName evidence="3">Hypoxanthine-guanine-xanthine phosphoribosyltransferase</fullName>
    </submittedName>
</protein>
<dbReference type="OrthoDB" id="9449045at2759"/>
<dbReference type="CDD" id="cd06223">
    <property type="entry name" value="PRTases_typeI"/>
    <property type="match status" value="1"/>
</dbReference>
<dbReference type="RefSeq" id="XP_026191899.1">
    <property type="nucleotide sequence ID" value="XM_026336114.1"/>
</dbReference>
<evidence type="ECO:0000313" key="3">
    <source>
        <dbReference type="RefSeq" id="XP_026191899.1"/>
    </source>
</evidence>
<dbReference type="InterPro" id="IPR000836">
    <property type="entry name" value="PRTase_dom"/>
</dbReference>
<sequence length="251" mass="27308">MGSLDLAARIDPAPAQIAANRAWPLPVRALKEKTKKASSAPIHIPDGHLYTAEDIVIPDNCAPYVKGVLVPGGVVADRVDKLAHDIRKHFKEGELHMVCILKGAHTFFGDLSVSIIRQQTALGEAKGVQLYQHFIHMSTYRNASATGEVKFLAEDLSCLKGKNVLVVDDVVETGNTLRYVSDWLAGMQPKSVHTACLVQIRSEGQLPSVDFVGFSGPREWLVGYGIDYNGLFREGPHVCVLSEDAKKALAV</sequence>
<dbReference type="GO" id="GO:0032263">
    <property type="term" value="P:GMP salvage"/>
    <property type="evidence" value="ECO:0007669"/>
    <property type="project" value="TreeGrafter"/>
</dbReference>
<dbReference type="InterPro" id="IPR050408">
    <property type="entry name" value="HGPRT"/>
</dbReference>
<dbReference type="Gene3D" id="3.40.50.2020">
    <property type="match status" value="1"/>
</dbReference>
<keyword evidence="3" id="KW-0808">Transferase</keyword>
<evidence type="ECO:0000259" key="1">
    <source>
        <dbReference type="Pfam" id="PF00156"/>
    </source>
</evidence>
<dbReference type="Pfam" id="PF00156">
    <property type="entry name" value="Pribosyltran"/>
    <property type="match status" value="1"/>
</dbReference>
<proteinExistence type="predicted"/>
<reference evidence="3" key="1">
    <citation type="submission" date="2025-08" db="UniProtKB">
        <authorList>
            <consortium name="RefSeq"/>
        </authorList>
    </citation>
    <scope>IDENTIFICATION</scope>
</reference>
<dbReference type="GO" id="GO:0004422">
    <property type="term" value="F:hypoxanthine phosphoribosyltransferase activity"/>
    <property type="evidence" value="ECO:0007669"/>
    <property type="project" value="TreeGrafter"/>
</dbReference>
<keyword evidence="2" id="KW-1185">Reference proteome</keyword>
<dbReference type="GO" id="GO:0005829">
    <property type="term" value="C:cytosol"/>
    <property type="evidence" value="ECO:0007669"/>
    <property type="project" value="TreeGrafter"/>
</dbReference>